<dbReference type="RefSeq" id="WP_070983264.1">
    <property type="nucleotide sequence ID" value="NZ_MKJU01000006.1"/>
</dbReference>
<dbReference type="EC" id="2.1.2.2" evidence="2"/>
<dbReference type="InterPro" id="IPR036477">
    <property type="entry name" value="Formyl_transf_N_sf"/>
</dbReference>
<evidence type="ECO:0000256" key="1">
    <source>
        <dbReference type="ARBA" id="ARBA00005054"/>
    </source>
</evidence>
<reference evidence="6 7" key="1">
    <citation type="submission" date="2016-09" db="EMBL/GenBank/DDBJ databases">
        <title>Pseudoalteromonas amylolytica sp. nov., isolated from the surface seawater.</title>
        <authorList>
            <person name="Wu Y.-H."/>
            <person name="Cheng H."/>
            <person name="Jin X.-B."/>
            <person name="Wang C.-S."/>
            <person name="Xu X.-W."/>
        </authorList>
    </citation>
    <scope>NUCLEOTIDE SEQUENCE [LARGE SCALE GENOMIC DNA]</scope>
    <source>
        <strain evidence="6 7">JW1</strain>
    </source>
</reference>
<keyword evidence="3" id="KW-0808">Transferase</keyword>
<organism evidence="6 7">
    <name type="scientific">Pseudoalteromonas amylolytica</name>
    <dbReference type="NCBI Taxonomy" id="1859457"/>
    <lineage>
        <taxon>Bacteria</taxon>
        <taxon>Pseudomonadati</taxon>
        <taxon>Pseudomonadota</taxon>
        <taxon>Gammaproteobacteria</taxon>
        <taxon>Alteromonadales</taxon>
        <taxon>Pseudoalteromonadaceae</taxon>
        <taxon>Pseudoalteromonas</taxon>
    </lineage>
</organism>
<gene>
    <name evidence="6" type="ORF">BET10_04425</name>
</gene>
<dbReference type="EMBL" id="MKJU01000006">
    <property type="protein sequence ID" value="OHU92705.1"/>
    <property type="molecule type" value="Genomic_DNA"/>
</dbReference>
<keyword evidence="4" id="KW-0658">Purine biosynthesis</keyword>
<evidence type="ECO:0000256" key="2">
    <source>
        <dbReference type="ARBA" id="ARBA00012254"/>
    </source>
</evidence>
<dbReference type="PANTHER" id="PTHR43369:SF2">
    <property type="entry name" value="PHOSPHORIBOSYLGLYCINAMIDE FORMYLTRANSFERASE"/>
    <property type="match status" value="1"/>
</dbReference>
<name>A0A1S1MUX8_9GAMM</name>
<evidence type="ECO:0000313" key="6">
    <source>
        <dbReference type="EMBL" id="OHU92705.1"/>
    </source>
</evidence>
<evidence type="ECO:0000259" key="5">
    <source>
        <dbReference type="Pfam" id="PF00551"/>
    </source>
</evidence>
<dbReference type="GO" id="GO:0004644">
    <property type="term" value="F:phosphoribosylglycinamide formyltransferase activity"/>
    <property type="evidence" value="ECO:0007669"/>
    <property type="project" value="UniProtKB-EC"/>
</dbReference>
<evidence type="ECO:0000256" key="4">
    <source>
        <dbReference type="ARBA" id="ARBA00022755"/>
    </source>
</evidence>
<dbReference type="CDD" id="cd08653">
    <property type="entry name" value="FMT_core_like_3"/>
    <property type="match status" value="1"/>
</dbReference>
<feature type="domain" description="Formyl transferase N-terminal" evidence="5">
    <location>
        <begin position="103"/>
        <end position="197"/>
    </location>
</feature>
<keyword evidence="7" id="KW-1185">Reference proteome</keyword>
<evidence type="ECO:0000256" key="3">
    <source>
        <dbReference type="ARBA" id="ARBA00022679"/>
    </source>
</evidence>
<comment type="pathway">
    <text evidence="1">Purine metabolism; IMP biosynthesis via de novo pathway; N(2)-formyl-N(1)-(5-phospho-D-ribosyl)glycinamide from N(1)-(5-phospho-D-ribosyl)glycinamide (10-formyl THF route): step 1/1.</text>
</comment>
<dbReference type="Proteomes" id="UP000179786">
    <property type="component" value="Unassembled WGS sequence"/>
</dbReference>
<dbReference type="Gene3D" id="3.40.50.170">
    <property type="entry name" value="Formyl transferase, N-terminal domain"/>
    <property type="match status" value="1"/>
</dbReference>
<accession>A0A1S1MUX8</accession>
<dbReference type="Pfam" id="PF00551">
    <property type="entry name" value="Formyl_trans_N"/>
    <property type="match status" value="1"/>
</dbReference>
<proteinExistence type="predicted"/>
<evidence type="ECO:0000313" key="7">
    <source>
        <dbReference type="Proteomes" id="UP000179786"/>
    </source>
</evidence>
<dbReference type="SUPFAM" id="SSF53328">
    <property type="entry name" value="Formyltransferase"/>
    <property type="match status" value="1"/>
</dbReference>
<sequence>MDKINIVLLVGDDDPGRIMFNALKADFNIQGVFVDQALSKAKMLKWRIKKLGYFEVFGQLLFMLFSKFAFKFSLPKVNKLMQSLALDKNDIPAEKIKFVGDLNSKEAIAKIKALCPAVVVVNGTRILKEKLIGSIDAHFINTHVGITPQYRGVHGGYWSLCQDDEENCGVTVHLIDKGVDTGGVLYQGKIKVEKSDNFFTYPIKQLNCAIPLMKKAIQDCSSGNEKVIVRNQNSKQWYHPTLWSYFYHLVIRGVRLELE</sequence>
<dbReference type="GO" id="GO:0005829">
    <property type="term" value="C:cytosol"/>
    <property type="evidence" value="ECO:0007669"/>
    <property type="project" value="TreeGrafter"/>
</dbReference>
<dbReference type="STRING" id="1859457.BET10_04425"/>
<dbReference type="PANTHER" id="PTHR43369">
    <property type="entry name" value="PHOSPHORIBOSYLGLYCINAMIDE FORMYLTRANSFERASE"/>
    <property type="match status" value="1"/>
</dbReference>
<protein>
    <recommendedName>
        <fullName evidence="2">phosphoribosylglycinamide formyltransferase 1</fullName>
        <ecNumber evidence="2">2.1.2.2</ecNumber>
    </recommendedName>
</protein>
<dbReference type="InterPro" id="IPR002376">
    <property type="entry name" value="Formyl_transf_N"/>
</dbReference>
<dbReference type="AlphaFoldDB" id="A0A1S1MUX8"/>
<dbReference type="GO" id="GO:0006189">
    <property type="term" value="P:'de novo' IMP biosynthetic process"/>
    <property type="evidence" value="ECO:0007669"/>
    <property type="project" value="TreeGrafter"/>
</dbReference>
<comment type="caution">
    <text evidence="6">The sequence shown here is derived from an EMBL/GenBank/DDBJ whole genome shotgun (WGS) entry which is preliminary data.</text>
</comment>